<dbReference type="EMBL" id="CM055093">
    <property type="protein sequence ID" value="KAJ7566618.1"/>
    <property type="molecule type" value="Genomic_DNA"/>
</dbReference>
<evidence type="ECO:0000313" key="2">
    <source>
        <dbReference type="Proteomes" id="UP001162992"/>
    </source>
</evidence>
<comment type="caution">
    <text evidence="1">The sequence shown here is derived from an EMBL/GenBank/DDBJ whole genome shotgun (WGS) entry which is preliminary data.</text>
</comment>
<protein>
    <submittedName>
        <fullName evidence="1">Uncharacterized protein</fullName>
    </submittedName>
</protein>
<reference evidence="2" key="1">
    <citation type="journal article" date="2024" name="Proc. Natl. Acad. Sci. U.S.A.">
        <title>Extraordinary preservation of gene collinearity over three hundred million years revealed in homosporous lycophytes.</title>
        <authorList>
            <person name="Li C."/>
            <person name="Wickell D."/>
            <person name="Kuo L.Y."/>
            <person name="Chen X."/>
            <person name="Nie B."/>
            <person name="Liao X."/>
            <person name="Peng D."/>
            <person name="Ji J."/>
            <person name="Jenkins J."/>
            <person name="Williams M."/>
            <person name="Shu S."/>
            <person name="Plott C."/>
            <person name="Barry K."/>
            <person name="Rajasekar S."/>
            <person name="Grimwood J."/>
            <person name="Han X."/>
            <person name="Sun S."/>
            <person name="Hou Z."/>
            <person name="He W."/>
            <person name="Dai G."/>
            <person name="Sun C."/>
            <person name="Schmutz J."/>
            <person name="Leebens-Mack J.H."/>
            <person name="Li F.W."/>
            <person name="Wang L."/>
        </authorList>
    </citation>
    <scope>NUCLEOTIDE SEQUENCE [LARGE SCALE GENOMIC DNA]</scope>
    <source>
        <strain evidence="2">cv. PW_Plant_1</strain>
    </source>
</reference>
<organism evidence="1 2">
    <name type="scientific">Diphasiastrum complanatum</name>
    <name type="common">Issler's clubmoss</name>
    <name type="synonym">Lycopodium complanatum</name>
    <dbReference type="NCBI Taxonomy" id="34168"/>
    <lineage>
        <taxon>Eukaryota</taxon>
        <taxon>Viridiplantae</taxon>
        <taxon>Streptophyta</taxon>
        <taxon>Embryophyta</taxon>
        <taxon>Tracheophyta</taxon>
        <taxon>Lycopodiopsida</taxon>
        <taxon>Lycopodiales</taxon>
        <taxon>Lycopodiaceae</taxon>
        <taxon>Lycopodioideae</taxon>
        <taxon>Diphasiastrum</taxon>
    </lineage>
</organism>
<name>A0ACC2EJQ7_DIPCM</name>
<evidence type="ECO:0000313" key="1">
    <source>
        <dbReference type="EMBL" id="KAJ7566618.1"/>
    </source>
</evidence>
<keyword evidence="2" id="KW-1185">Reference proteome</keyword>
<proteinExistence type="predicted"/>
<sequence>MEGQAILDHFSARLHSIEAAMPSLRSVRRLAEAPHSMQELDHFRSSYEGEPVVFPASSWAPCWKQRLGASSVAEGLKNLLTNVVQVETFRLTYTASQIGSQFKDMVCLADENSTKKLNSERAARKRGPWAGDLPSLTVHNESCTASFNATESSTTALSECQTVCLPEIFSSSVGENYCWDSQLINDAPYLHPIPISTKEHMDFGLFVAEALELISAPKNQLLYLTWRGLPDARQTNPPDEIPEEFVFFLENLLFPTINPPFIPVEFVKQRNIWMGSIVTSQIHFDALDNLHICISNRKVFHLYSPLELQNMHPKPWSKDALNNFSSIGSIFSANPELHYQFLKNGKLIRAEVKEGEAIYIPAGWWHEVFTLTGMTVSANMWFVGDSRANFRPTLMHLKSVDGSHRSLIVTSCITTESNVNN</sequence>
<dbReference type="Proteomes" id="UP001162992">
    <property type="component" value="Chromosome 2"/>
</dbReference>
<gene>
    <name evidence="1" type="ORF">O6H91_02G111300</name>
</gene>
<accession>A0ACC2EJQ7</accession>